<evidence type="ECO:0000256" key="2">
    <source>
        <dbReference type="ARBA" id="ARBA00005241"/>
    </source>
</evidence>
<dbReference type="OrthoDB" id="515887at2759"/>
<feature type="domain" description="Major facilitator superfamily associated" evidence="7">
    <location>
        <begin position="12"/>
        <end position="507"/>
    </location>
</feature>
<dbReference type="Gene3D" id="1.20.1250.20">
    <property type="entry name" value="MFS general substrate transporter like domains"/>
    <property type="match status" value="2"/>
</dbReference>
<dbReference type="InterPro" id="IPR024989">
    <property type="entry name" value="MFS_assoc_dom"/>
</dbReference>
<feature type="transmembrane region" description="Helical" evidence="6">
    <location>
        <begin position="236"/>
        <end position="256"/>
    </location>
</feature>
<keyword evidence="5 6" id="KW-0472">Membrane</keyword>
<name>A0A4Y2HJ26_ARAVE</name>
<feature type="transmembrane region" description="Helical" evidence="6">
    <location>
        <begin position="384"/>
        <end position="404"/>
    </location>
</feature>
<keyword evidence="4 6" id="KW-1133">Transmembrane helix</keyword>
<reference evidence="8 9" key="1">
    <citation type="journal article" date="2019" name="Sci. Rep.">
        <title>Orb-weaving spider Araneus ventricosus genome elucidates the spidroin gene catalogue.</title>
        <authorList>
            <person name="Kono N."/>
            <person name="Nakamura H."/>
            <person name="Ohtoshi R."/>
            <person name="Moran D.A.P."/>
            <person name="Shinohara A."/>
            <person name="Yoshida Y."/>
            <person name="Fujiwara M."/>
            <person name="Mori M."/>
            <person name="Tomita M."/>
            <person name="Arakawa K."/>
        </authorList>
    </citation>
    <scope>NUCLEOTIDE SEQUENCE [LARGE SCALE GENOMIC DNA]</scope>
</reference>
<feature type="transmembrane region" description="Helical" evidence="6">
    <location>
        <begin position="42"/>
        <end position="65"/>
    </location>
</feature>
<feature type="transmembrane region" description="Helical" evidence="6">
    <location>
        <begin position="351"/>
        <end position="372"/>
    </location>
</feature>
<accession>A0A4Y2HJ26</accession>
<keyword evidence="3 6" id="KW-0812">Transmembrane</keyword>
<comment type="similarity">
    <text evidence="2">Belongs to the major facilitator superfamily. MFSD6 family.</text>
</comment>
<feature type="transmembrane region" description="Helical" evidence="6">
    <location>
        <begin position="77"/>
        <end position="96"/>
    </location>
</feature>
<dbReference type="InterPro" id="IPR051717">
    <property type="entry name" value="MFS_MFSD6"/>
</dbReference>
<dbReference type="GO" id="GO:0016020">
    <property type="term" value="C:membrane"/>
    <property type="evidence" value="ECO:0007669"/>
    <property type="project" value="UniProtKB-SubCell"/>
</dbReference>
<evidence type="ECO:0000259" key="7">
    <source>
        <dbReference type="Pfam" id="PF12832"/>
    </source>
</evidence>
<evidence type="ECO:0000313" key="8">
    <source>
        <dbReference type="EMBL" id="GBM65317.1"/>
    </source>
</evidence>
<proteinExistence type="inferred from homology"/>
<dbReference type="AlphaFoldDB" id="A0A4Y2HJ26"/>
<keyword evidence="9" id="KW-1185">Reference proteome</keyword>
<gene>
    <name evidence="8" type="primary">Mfsd6_0</name>
    <name evidence="8" type="ORF">AVEN_89688_1</name>
</gene>
<evidence type="ECO:0000313" key="9">
    <source>
        <dbReference type="Proteomes" id="UP000499080"/>
    </source>
</evidence>
<dbReference type="SUPFAM" id="SSF103473">
    <property type="entry name" value="MFS general substrate transporter"/>
    <property type="match status" value="1"/>
</dbReference>
<dbReference type="CDD" id="cd17335">
    <property type="entry name" value="MFS_MFSD6"/>
    <property type="match status" value="1"/>
</dbReference>
<feature type="transmembrane region" description="Helical" evidence="6">
    <location>
        <begin position="416"/>
        <end position="435"/>
    </location>
</feature>
<feature type="transmembrane region" description="Helical" evidence="6">
    <location>
        <begin position="305"/>
        <end position="325"/>
    </location>
</feature>
<feature type="transmembrane region" description="Helical" evidence="6">
    <location>
        <begin position="17"/>
        <end position="35"/>
    </location>
</feature>
<sequence>MVDCSCIRNIPYVNVKAHYFLLNAALACVIPFLPVHAKEIGISAVSVGVIYSLLPLVTMVLKPFFGAVADHFDNLRILLIIFLGAIMLSSTLTVSIPRKGNMISSDIRCTSTGTTLFFKSKPSQDCMVDVLVSKPLRCYMYCTECTQFETVPSAKNNSMEKICKKKDIHSAEITVSLEKQNGSTHYFNVKAMTLSEREMNTLCFVNLTFSCSSYCEPVLQECFTGKQQPEYSSDQFWLFLIFTAICVSLSGVASSFSDAVCFNELGANGHLYGRQRLWGTIGWGLLSPLAGYVNDLVTGDSFLKAYQPGAILQIAILVYDLRVVIKLKTKNLKCSQNVCKDVGKLLKQFKVLSFILSVLMVGSFTALFWSYLYWHLIDLGANKILLGIVPAVQCFLGELVFFFFSGTLISKLGHFNILSLNFIAFGARFIAYSYLENPWMVLPIELLQGPTYGLFYATMASFAHSSALPGTEVTVQGLVGSGFELGMVVGNLVGGMAMQTYDGIFTFFWAGIISLGYCIVNILFSIIVKILDQRERKRQEALPPPVEESVSFM</sequence>
<evidence type="ECO:0000256" key="1">
    <source>
        <dbReference type="ARBA" id="ARBA00004141"/>
    </source>
</evidence>
<comment type="subcellular location">
    <subcellularLocation>
        <location evidence="1">Membrane</location>
        <topology evidence="1">Multi-pass membrane protein</topology>
    </subcellularLocation>
</comment>
<feature type="transmembrane region" description="Helical" evidence="6">
    <location>
        <begin position="504"/>
        <end position="528"/>
    </location>
</feature>
<dbReference type="Pfam" id="PF12832">
    <property type="entry name" value="MFS_1_like"/>
    <property type="match status" value="1"/>
</dbReference>
<dbReference type="Proteomes" id="UP000499080">
    <property type="component" value="Unassembled WGS sequence"/>
</dbReference>
<evidence type="ECO:0000256" key="6">
    <source>
        <dbReference type="SAM" id="Phobius"/>
    </source>
</evidence>
<evidence type="ECO:0000256" key="4">
    <source>
        <dbReference type="ARBA" id="ARBA00022989"/>
    </source>
</evidence>
<dbReference type="EMBL" id="BGPR01001972">
    <property type="protein sequence ID" value="GBM65317.1"/>
    <property type="molecule type" value="Genomic_DNA"/>
</dbReference>
<dbReference type="PANTHER" id="PTHR16172:SF30">
    <property type="entry name" value="SUGAR BABY, ISOFORM C"/>
    <property type="match status" value="1"/>
</dbReference>
<comment type="caution">
    <text evidence="8">The sequence shown here is derived from an EMBL/GenBank/DDBJ whole genome shotgun (WGS) entry which is preliminary data.</text>
</comment>
<organism evidence="8 9">
    <name type="scientific">Araneus ventricosus</name>
    <name type="common">Orbweaver spider</name>
    <name type="synonym">Epeira ventricosa</name>
    <dbReference type="NCBI Taxonomy" id="182803"/>
    <lineage>
        <taxon>Eukaryota</taxon>
        <taxon>Metazoa</taxon>
        <taxon>Ecdysozoa</taxon>
        <taxon>Arthropoda</taxon>
        <taxon>Chelicerata</taxon>
        <taxon>Arachnida</taxon>
        <taxon>Araneae</taxon>
        <taxon>Araneomorphae</taxon>
        <taxon>Entelegynae</taxon>
        <taxon>Araneoidea</taxon>
        <taxon>Araneidae</taxon>
        <taxon>Araneus</taxon>
    </lineage>
</organism>
<protein>
    <submittedName>
        <fullName evidence="8">Major facilitator superfamily domain-containing protein 6</fullName>
    </submittedName>
</protein>
<dbReference type="PANTHER" id="PTHR16172">
    <property type="entry name" value="MAJOR FACILITATOR SUPERFAMILY DOMAIN-CONTAINING PROTEIN 6-LIKE"/>
    <property type="match status" value="1"/>
</dbReference>
<evidence type="ECO:0000256" key="5">
    <source>
        <dbReference type="ARBA" id="ARBA00023136"/>
    </source>
</evidence>
<evidence type="ECO:0000256" key="3">
    <source>
        <dbReference type="ARBA" id="ARBA00022692"/>
    </source>
</evidence>
<dbReference type="InterPro" id="IPR036259">
    <property type="entry name" value="MFS_trans_sf"/>
</dbReference>